<feature type="transmembrane region" description="Helical" evidence="1">
    <location>
        <begin position="199"/>
        <end position="218"/>
    </location>
</feature>
<reference evidence="2 3" key="1">
    <citation type="submission" date="2017-07" db="EMBL/GenBank/DDBJ databases">
        <title>Amycolatopsis alba DSM 44262 Genome sequencing and assembly.</title>
        <authorList>
            <person name="Kaur N."/>
            <person name="Mayilraj S."/>
        </authorList>
    </citation>
    <scope>NUCLEOTIDE SEQUENCE [LARGE SCALE GENOMIC DNA]</scope>
    <source>
        <strain evidence="2 3">DSM 44262</strain>
    </source>
</reference>
<dbReference type="AlphaFoldDB" id="A0A229S172"/>
<keyword evidence="3" id="KW-1185">Reference proteome</keyword>
<keyword evidence="1" id="KW-1133">Transmembrane helix</keyword>
<keyword evidence="1" id="KW-0812">Transmembrane</keyword>
<gene>
    <name evidence="2" type="ORF">CFP75_09430</name>
</gene>
<keyword evidence="1" id="KW-0472">Membrane</keyword>
<organism evidence="2 3">
    <name type="scientific">Amycolatopsis alba DSM 44262</name>
    <dbReference type="NCBI Taxonomy" id="1125972"/>
    <lineage>
        <taxon>Bacteria</taxon>
        <taxon>Bacillati</taxon>
        <taxon>Actinomycetota</taxon>
        <taxon>Actinomycetes</taxon>
        <taxon>Pseudonocardiales</taxon>
        <taxon>Pseudonocardiaceae</taxon>
        <taxon>Amycolatopsis</taxon>
    </lineage>
</organism>
<feature type="transmembrane region" description="Helical" evidence="1">
    <location>
        <begin position="68"/>
        <end position="88"/>
    </location>
</feature>
<evidence type="ECO:0000313" key="2">
    <source>
        <dbReference type="EMBL" id="OXM52668.1"/>
    </source>
</evidence>
<evidence type="ECO:0008006" key="4">
    <source>
        <dbReference type="Google" id="ProtNLM"/>
    </source>
</evidence>
<protein>
    <recommendedName>
        <fullName evidence="4">Vegetative cell wall protein gp1</fullName>
    </recommendedName>
</protein>
<sequence length="297" mass="31638">MSDFFKELAKTLAQRWVGLLLVPGALFVVGAFAGVRLGHAHALDLSAASNVFTTAATSIAGRAGTVQAVVFVVALLASAGVGLVVQAMAGVTRALWLGQWPGAILTARRVRKWERRLRRRLDLEAAEPAATRSAAQQDKIDRATARMNAVAMARPGRPTWMGDRIHAVEAIAAERYGLDLPFAWPRFWLTMPETARAEITAANGAFAAAVTVSSWAWPTLLLGAFWWPAIVVALVIGTTGWVRGRSAITDLTALAESALDLYGCALADAVGVETRRAAGPVEVDEGAQVTAIFRKGR</sequence>
<proteinExistence type="predicted"/>
<name>A0A229S172_AMYAL</name>
<dbReference type="RefSeq" id="WP_020630849.1">
    <property type="nucleotide sequence ID" value="NZ_KB913032.1"/>
</dbReference>
<feature type="transmembrane region" description="Helical" evidence="1">
    <location>
        <begin position="16"/>
        <end position="35"/>
    </location>
</feature>
<evidence type="ECO:0000256" key="1">
    <source>
        <dbReference type="SAM" id="Phobius"/>
    </source>
</evidence>
<dbReference type="Proteomes" id="UP000215563">
    <property type="component" value="Unassembled WGS sequence"/>
</dbReference>
<dbReference type="OrthoDB" id="529448at2"/>
<dbReference type="EMBL" id="NMQU01000025">
    <property type="protein sequence ID" value="OXM52668.1"/>
    <property type="molecule type" value="Genomic_DNA"/>
</dbReference>
<feature type="transmembrane region" description="Helical" evidence="1">
    <location>
        <begin position="224"/>
        <end position="242"/>
    </location>
</feature>
<comment type="caution">
    <text evidence="2">The sequence shown here is derived from an EMBL/GenBank/DDBJ whole genome shotgun (WGS) entry which is preliminary data.</text>
</comment>
<accession>A0A229S172</accession>
<evidence type="ECO:0000313" key="3">
    <source>
        <dbReference type="Proteomes" id="UP000215563"/>
    </source>
</evidence>